<proteinExistence type="predicted"/>
<feature type="region of interest" description="Disordered" evidence="1">
    <location>
        <begin position="76"/>
        <end position="177"/>
    </location>
</feature>
<accession>A0A7J0F7J4</accession>
<keyword evidence="3" id="KW-1185">Reference proteome</keyword>
<feature type="compositionally biased region" description="Basic residues" evidence="1">
    <location>
        <begin position="167"/>
        <end position="177"/>
    </location>
</feature>
<protein>
    <submittedName>
        <fullName evidence="2">Uncharacterized protein</fullName>
    </submittedName>
</protein>
<name>A0A7J0F7J4_9ERIC</name>
<evidence type="ECO:0000313" key="3">
    <source>
        <dbReference type="Proteomes" id="UP000585474"/>
    </source>
</evidence>
<dbReference type="Proteomes" id="UP000585474">
    <property type="component" value="Unassembled WGS sequence"/>
</dbReference>
<organism evidence="2 3">
    <name type="scientific">Actinidia rufa</name>
    <dbReference type="NCBI Taxonomy" id="165716"/>
    <lineage>
        <taxon>Eukaryota</taxon>
        <taxon>Viridiplantae</taxon>
        <taxon>Streptophyta</taxon>
        <taxon>Embryophyta</taxon>
        <taxon>Tracheophyta</taxon>
        <taxon>Spermatophyta</taxon>
        <taxon>Magnoliopsida</taxon>
        <taxon>eudicotyledons</taxon>
        <taxon>Gunneridae</taxon>
        <taxon>Pentapetalae</taxon>
        <taxon>asterids</taxon>
        <taxon>Ericales</taxon>
        <taxon>Actinidiaceae</taxon>
        <taxon>Actinidia</taxon>
    </lineage>
</organism>
<feature type="compositionally biased region" description="Basic and acidic residues" evidence="1">
    <location>
        <begin position="97"/>
        <end position="120"/>
    </location>
</feature>
<reference evidence="2 3" key="1">
    <citation type="submission" date="2019-07" db="EMBL/GenBank/DDBJ databases">
        <title>De Novo Assembly of kiwifruit Actinidia rufa.</title>
        <authorList>
            <person name="Sugita-Konishi S."/>
            <person name="Sato K."/>
            <person name="Mori E."/>
            <person name="Abe Y."/>
            <person name="Kisaki G."/>
            <person name="Hamano K."/>
            <person name="Suezawa K."/>
            <person name="Otani M."/>
            <person name="Fukuda T."/>
            <person name="Manabe T."/>
            <person name="Gomi K."/>
            <person name="Tabuchi M."/>
            <person name="Akimitsu K."/>
            <person name="Kataoka I."/>
        </authorList>
    </citation>
    <scope>NUCLEOTIDE SEQUENCE [LARGE SCALE GENOMIC DNA]</scope>
    <source>
        <strain evidence="3">cv. Fuchu</strain>
    </source>
</reference>
<evidence type="ECO:0000313" key="2">
    <source>
        <dbReference type="EMBL" id="GFY94591.1"/>
    </source>
</evidence>
<comment type="caution">
    <text evidence="2">The sequence shown here is derived from an EMBL/GenBank/DDBJ whole genome shotgun (WGS) entry which is preliminary data.</text>
</comment>
<sequence>MMLVRAPRAPRGLTDRGLELVLGHNNWYQSQVQVTGEPPEQILNAEQIRSAQNQRLSIPPDSSLRFEAPAPNRFKIGLQTTPHAPPEAREGLYSSRIYERVSEERSKKRPDKRSQEEVKRRGQRRGLKKEVTEVRKRGIEKVKEEMLADDDGGQNPEVASAFIATRRDKKNCPRNKA</sequence>
<dbReference type="EMBL" id="BJWL01000009">
    <property type="protein sequence ID" value="GFY94591.1"/>
    <property type="molecule type" value="Genomic_DNA"/>
</dbReference>
<dbReference type="AlphaFoldDB" id="A0A7J0F7J4"/>
<gene>
    <name evidence="2" type="ORF">Acr_09g0010370</name>
</gene>
<evidence type="ECO:0000256" key="1">
    <source>
        <dbReference type="SAM" id="MobiDB-lite"/>
    </source>
</evidence>
<feature type="compositionally biased region" description="Basic and acidic residues" evidence="1">
    <location>
        <begin position="128"/>
        <end position="146"/>
    </location>
</feature>